<reference evidence="2 3" key="1">
    <citation type="submission" date="2020-04" db="EMBL/GenBank/DDBJ databases">
        <title>Genome sequencing of novel species.</title>
        <authorList>
            <person name="Heo J."/>
            <person name="Kim S.-J."/>
            <person name="Kim J.-S."/>
            <person name="Hong S.-B."/>
            <person name="Kwon S.-W."/>
        </authorList>
    </citation>
    <scope>NUCLEOTIDE SEQUENCE [LARGE SCALE GENOMIC DNA]</scope>
    <source>
        <strain evidence="2 3">CJU-R4</strain>
    </source>
</reference>
<dbReference type="InterPro" id="IPR013783">
    <property type="entry name" value="Ig-like_fold"/>
</dbReference>
<name>A0A7L5DJF1_9BACT</name>
<sequence>MFVRYACISGLVLLSALPGNAQDLHFNTTAPAWVDGARSNRYAQIGNPAVDVNVSVASTGGSQTFTLGTPKGVSTGLQLAVNFATTGDTKVVTVTFAEGVQGLSFSLLGIDKGANSQDKVTISGSIGRRSSAPSLNPSAYVTVSGNTLTGTADDPGSAASGVAFGGYVDKVTITFGCGPNSPANPTAQGITIGHLSWSGPLPVELVSFTAKPQGRGIRLDWVTNGERNAGQYHVERSRDLTDFTPIASLPAGGTTDQRQTYGFPDEWPLEGTNYYRLRQVDVDGRSAYSKIAAATATDSEPILDVLGNPTDKSAIRVYTRNLPDSIFQLLTSTGQVYSLNTAIDGDGTLRLTTPASLLPGMYWLRADTAGHRISRVVVIR</sequence>
<keyword evidence="3" id="KW-1185">Reference proteome</keyword>
<dbReference type="EMBL" id="CP051677">
    <property type="protein sequence ID" value="QJD78564.1"/>
    <property type="molecule type" value="Genomic_DNA"/>
</dbReference>
<evidence type="ECO:0000313" key="3">
    <source>
        <dbReference type="Proteomes" id="UP000501128"/>
    </source>
</evidence>
<protein>
    <submittedName>
        <fullName evidence="2">T9SS type A sorting domain-containing protein</fullName>
    </submittedName>
</protein>
<organism evidence="2 3">
    <name type="scientific">Spirosoma rhododendri</name>
    <dbReference type="NCBI Taxonomy" id="2728024"/>
    <lineage>
        <taxon>Bacteria</taxon>
        <taxon>Pseudomonadati</taxon>
        <taxon>Bacteroidota</taxon>
        <taxon>Cytophagia</taxon>
        <taxon>Cytophagales</taxon>
        <taxon>Cytophagaceae</taxon>
        <taxon>Spirosoma</taxon>
    </lineage>
</organism>
<dbReference type="RefSeq" id="WP_169550532.1">
    <property type="nucleotide sequence ID" value="NZ_CP051677.1"/>
</dbReference>
<dbReference type="Proteomes" id="UP000501128">
    <property type="component" value="Chromosome"/>
</dbReference>
<evidence type="ECO:0000313" key="2">
    <source>
        <dbReference type="EMBL" id="QJD78564.1"/>
    </source>
</evidence>
<evidence type="ECO:0000256" key="1">
    <source>
        <dbReference type="SAM" id="SignalP"/>
    </source>
</evidence>
<dbReference type="AlphaFoldDB" id="A0A7L5DJF1"/>
<keyword evidence="1" id="KW-0732">Signal</keyword>
<proteinExistence type="predicted"/>
<dbReference type="KEGG" id="srho:HH216_09105"/>
<feature type="chain" id="PRO_5029876695" evidence="1">
    <location>
        <begin position="22"/>
        <end position="380"/>
    </location>
</feature>
<feature type="signal peptide" evidence="1">
    <location>
        <begin position="1"/>
        <end position="21"/>
    </location>
</feature>
<accession>A0A7L5DJF1</accession>
<gene>
    <name evidence="2" type="ORF">HH216_09105</name>
</gene>
<dbReference type="Gene3D" id="2.60.40.10">
    <property type="entry name" value="Immunoglobulins"/>
    <property type="match status" value="1"/>
</dbReference>